<organism evidence="11 12">
    <name type="scientific">Mycolicibacterium thermoresistibile</name>
    <name type="common">Mycobacterium thermoresistibile</name>
    <dbReference type="NCBI Taxonomy" id="1797"/>
    <lineage>
        <taxon>Bacteria</taxon>
        <taxon>Bacillati</taxon>
        <taxon>Actinomycetota</taxon>
        <taxon>Actinomycetes</taxon>
        <taxon>Mycobacteriales</taxon>
        <taxon>Mycobacteriaceae</taxon>
        <taxon>Mycolicibacterium</taxon>
    </lineage>
</organism>
<dbReference type="Gene3D" id="3.40.50.300">
    <property type="entry name" value="P-loop containing nucleotide triphosphate hydrolases"/>
    <property type="match status" value="1"/>
</dbReference>
<dbReference type="AlphaFoldDB" id="A0A117IL70"/>
<gene>
    <name evidence="11" type="ORF">RMCT_0197</name>
</gene>
<accession>A0A117IL70</accession>
<protein>
    <recommendedName>
        <fullName evidence="3 10">Gluconokinase</fullName>
        <ecNumber evidence="3 10">2.7.1.12</ecNumber>
    </recommendedName>
</protein>
<dbReference type="Proteomes" id="UP000069654">
    <property type="component" value="Unassembled WGS sequence"/>
</dbReference>
<keyword evidence="7 10" id="KW-0067">ATP-binding</keyword>
<evidence type="ECO:0000256" key="9">
    <source>
        <dbReference type="ARBA" id="ARBA00048090"/>
    </source>
</evidence>
<evidence type="ECO:0000256" key="4">
    <source>
        <dbReference type="ARBA" id="ARBA00022679"/>
    </source>
</evidence>
<proteinExistence type="inferred from homology"/>
<keyword evidence="4 10" id="KW-0808">Transferase</keyword>
<evidence type="ECO:0000256" key="7">
    <source>
        <dbReference type="ARBA" id="ARBA00022840"/>
    </source>
</evidence>
<sequence length="169" mass="18267">MVVDVPGIVVMGVSGCGKSTVGAALARRLGVPFADADDFHPPANIAKMASGRPLDDPDRLPWLEAVGRWSAGQPGGAVVACSALRRGYRDRLRRHRGDLVFLHLTGEPEVIARRQAGRTGHFMPSSLLRSQFDTLEPLQPDEPGATVDVDRSVDAIVDDCLDHVRSRRP</sequence>
<evidence type="ECO:0000256" key="5">
    <source>
        <dbReference type="ARBA" id="ARBA00022741"/>
    </source>
</evidence>
<dbReference type="GO" id="GO:0019521">
    <property type="term" value="P:D-gluconate metabolic process"/>
    <property type="evidence" value="ECO:0007669"/>
    <property type="project" value="UniProtKB-KW"/>
</dbReference>
<comment type="similarity">
    <text evidence="2 10">Belongs to the gluconokinase GntK/GntV family.</text>
</comment>
<dbReference type="PANTHER" id="PTHR43442:SF3">
    <property type="entry name" value="GLUCONOKINASE-RELATED"/>
    <property type="match status" value="1"/>
</dbReference>
<dbReference type="InterPro" id="IPR006001">
    <property type="entry name" value="Therm_gnt_kin"/>
</dbReference>
<comment type="pathway">
    <text evidence="1">Carbohydrate acid metabolism.</text>
</comment>
<evidence type="ECO:0000256" key="10">
    <source>
        <dbReference type="RuleBase" id="RU363066"/>
    </source>
</evidence>
<keyword evidence="5 10" id="KW-0547">Nucleotide-binding</keyword>
<dbReference type="NCBIfam" id="TIGR01313">
    <property type="entry name" value="therm_gnt_kin"/>
    <property type="match status" value="1"/>
</dbReference>
<dbReference type="EC" id="2.7.1.12" evidence="3 10"/>
<evidence type="ECO:0000313" key="12">
    <source>
        <dbReference type="Proteomes" id="UP000069654"/>
    </source>
</evidence>
<evidence type="ECO:0000256" key="8">
    <source>
        <dbReference type="ARBA" id="ARBA00023064"/>
    </source>
</evidence>
<dbReference type="Pfam" id="PF01202">
    <property type="entry name" value="SKI"/>
    <property type="match status" value="1"/>
</dbReference>
<dbReference type="InterPro" id="IPR031322">
    <property type="entry name" value="Shikimate/glucono_kinase"/>
</dbReference>
<comment type="caution">
    <text evidence="11">The sequence shown here is derived from an EMBL/GenBank/DDBJ whole genome shotgun (WGS) entry which is preliminary data.</text>
</comment>
<dbReference type="InterPro" id="IPR027417">
    <property type="entry name" value="P-loop_NTPase"/>
</dbReference>
<dbReference type="GO" id="GO:0005524">
    <property type="term" value="F:ATP binding"/>
    <property type="evidence" value="ECO:0007669"/>
    <property type="project" value="UniProtKB-KW"/>
</dbReference>
<comment type="catalytic activity">
    <reaction evidence="9 10">
        <text>D-gluconate + ATP = 6-phospho-D-gluconate + ADP + H(+)</text>
        <dbReference type="Rhea" id="RHEA:19433"/>
        <dbReference type="ChEBI" id="CHEBI:15378"/>
        <dbReference type="ChEBI" id="CHEBI:18391"/>
        <dbReference type="ChEBI" id="CHEBI:30616"/>
        <dbReference type="ChEBI" id="CHEBI:58759"/>
        <dbReference type="ChEBI" id="CHEBI:456216"/>
        <dbReference type="EC" id="2.7.1.12"/>
    </reaction>
</comment>
<dbReference type="STRING" id="1797.RMCT_0197"/>
<reference evidence="12" key="2">
    <citation type="submission" date="2016-02" db="EMBL/GenBank/DDBJ databases">
        <title>Draft genome sequence of five rapidly growing Mycobacterium species.</title>
        <authorList>
            <person name="Katahira K."/>
            <person name="Gotou Y."/>
            <person name="Iida K."/>
            <person name="Ogura Y."/>
            <person name="Hayashi T."/>
        </authorList>
    </citation>
    <scope>NUCLEOTIDE SEQUENCE [LARGE SCALE GENOMIC DNA]</scope>
    <source>
        <strain evidence="12">JCM6362</strain>
    </source>
</reference>
<evidence type="ECO:0000256" key="2">
    <source>
        <dbReference type="ARBA" id="ARBA00008420"/>
    </source>
</evidence>
<dbReference type="FunFam" id="3.40.50.300:FF:000522">
    <property type="entry name" value="Gluconokinase"/>
    <property type="match status" value="1"/>
</dbReference>
<evidence type="ECO:0000256" key="6">
    <source>
        <dbReference type="ARBA" id="ARBA00022777"/>
    </source>
</evidence>
<dbReference type="GO" id="GO:0005737">
    <property type="term" value="C:cytoplasm"/>
    <property type="evidence" value="ECO:0007669"/>
    <property type="project" value="TreeGrafter"/>
</dbReference>
<reference evidence="11 12" key="1">
    <citation type="journal article" date="2016" name="Genome Announc.">
        <title>Draft Genome Sequences of Five Rapidly Growing Mycobacterium Species, M. thermoresistibile, M. fortuitum subsp. acetamidolyticum, M. canariasense, M. brisbanense, and M. novocastrense.</title>
        <authorList>
            <person name="Katahira K."/>
            <person name="Ogura Y."/>
            <person name="Gotoh Y."/>
            <person name="Hayashi T."/>
        </authorList>
    </citation>
    <scope>NUCLEOTIDE SEQUENCE [LARGE SCALE GENOMIC DNA]</scope>
    <source>
        <strain evidence="11 12">JCM6362</strain>
    </source>
</reference>
<dbReference type="EMBL" id="BCTB01000002">
    <property type="protein sequence ID" value="GAT13225.1"/>
    <property type="molecule type" value="Genomic_DNA"/>
</dbReference>
<keyword evidence="8" id="KW-0311">Gluconate utilization</keyword>
<dbReference type="CDD" id="cd02021">
    <property type="entry name" value="GntK"/>
    <property type="match status" value="1"/>
</dbReference>
<name>A0A117IL70_MYCTH</name>
<evidence type="ECO:0000313" key="11">
    <source>
        <dbReference type="EMBL" id="GAT13225.1"/>
    </source>
</evidence>
<dbReference type="SUPFAM" id="SSF52540">
    <property type="entry name" value="P-loop containing nucleoside triphosphate hydrolases"/>
    <property type="match status" value="1"/>
</dbReference>
<dbReference type="GO" id="GO:0046316">
    <property type="term" value="F:gluconokinase activity"/>
    <property type="evidence" value="ECO:0007669"/>
    <property type="project" value="UniProtKB-EC"/>
</dbReference>
<dbReference type="PANTHER" id="PTHR43442">
    <property type="entry name" value="GLUCONOKINASE-RELATED"/>
    <property type="match status" value="1"/>
</dbReference>
<evidence type="ECO:0000256" key="1">
    <source>
        <dbReference type="ARBA" id="ARBA00004761"/>
    </source>
</evidence>
<dbReference type="OMA" id="HFIYLRA"/>
<evidence type="ECO:0000256" key="3">
    <source>
        <dbReference type="ARBA" id="ARBA00012054"/>
    </source>
</evidence>
<keyword evidence="6 10" id="KW-0418">Kinase</keyword>